<dbReference type="EMBL" id="LFJN01000027">
    <property type="protein sequence ID" value="KPI36936.1"/>
    <property type="molecule type" value="Genomic_DNA"/>
</dbReference>
<dbReference type="Proteomes" id="UP000038010">
    <property type="component" value="Unassembled WGS sequence"/>
</dbReference>
<evidence type="ECO:0000313" key="2">
    <source>
        <dbReference type="EMBL" id="KPI36936.1"/>
    </source>
</evidence>
<sequence length="228" mass="24602">MRLPTTYMLTAILLTLASTTSARIPSALTDGPPDFVFDSTSTLTPAVDRRRIPSALTDAPYAPDFNRRRIPSALTDAPYDRRGIPSALTDAPDDFVAQPAPTIAPASPANPQTDTVLCGDDNDTLCAAQVTLTTTSGKLYTVEVPSAPIHHELTHIVDPVISVSVSPYNPAQGEVVECLFWKLLRVGEYGDENAQFGLTTEGSVEDRELGEFGDPVVKWVTCYHKLSL</sequence>
<name>A0A0N1NYC9_9EURO</name>
<dbReference type="GeneID" id="28738106"/>
<evidence type="ECO:0000256" key="1">
    <source>
        <dbReference type="SAM" id="SignalP"/>
    </source>
</evidence>
<organism evidence="2 3">
    <name type="scientific">Cyphellophora attinorum</name>
    <dbReference type="NCBI Taxonomy" id="1664694"/>
    <lineage>
        <taxon>Eukaryota</taxon>
        <taxon>Fungi</taxon>
        <taxon>Dikarya</taxon>
        <taxon>Ascomycota</taxon>
        <taxon>Pezizomycotina</taxon>
        <taxon>Eurotiomycetes</taxon>
        <taxon>Chaetothyriomycetidae</taxon>
        <taxon>Chaetothyriales</taxon>
        <taxon>Cyphellophoraceae</taxon>
        <taxon>Cyphellophora</taxon>
    </lineage>
</organism>
<dbReference type="AlphaFoldDB" id="A0A0N1NYC9"/>
<feature type="chain" id="PRO_5005879437" evidence="1">
    <location>
        <begin position="23"/>
        <end position="228"/>
    </location>
</feature>
<reference evidence="2 3" key="1">
    <citation type="submission" date="2015-06" db="EMBL/GenBank/DDBJ databases">
        <title>Draft genome of the ant-associated black yeast Phialophora attae CBS 131958.</title>
        <authorList>
            <person name="Moreno L.F."/>
            <person name="Stielow B.J."/>
            <person name="de Hoog S."/>
            <person name="Vicente V.A."/>
            <person name="Weiss V.A."/>
            <person name="de Vries M."/>
            <person name="Cruz L.M."/>
            <person name="Souza E.M."/>
        </authorList>
    </citation>
    <scope>NUCLEOTIDE SEQUENCE [LARGE SCALE GENOMIC DNA]</scope>
    <source>
        <strain evidence="2 3">CBS 131958</strain>
    </source>
</reference>
<feature type="signal peptide" evidence="1">
    <location>
        <begin position="1"/>
        <end position="22"/>
    </location>
</feature>
<accession>A0A0N1NYC9</accession>
<protein>
    <submittedName>
        <fullName evidence="2">Uncharacterized protein</fullName>
    </submittedName>
</protein>
<keyword evidence="1" id="KW-0732">Signal</keyword>
<evidence type="ECO:0000313" key="3">
    <source>
        <dbReference type="Proteomes" id="UP000038010"/>
    </source>
</evidence>
<keyword evidence="3" id="KW-1185">Reference proteome</keyword>
<gene>
    <name evidence="2" type="ORF">AB675_5972</name>
</gene>
<comment type="caution">
    <text evidence="2">The sequence shown here is derived from an EMBL/GenBank/DDBJ whole genome shotgun (WGS) entry which is preliminary data.</text>
</comment>
<dbReference type="RefSeq" id="XP_017996899.1">
    <property type="nucleotide sequence ID" value="XM_018146226.1"/>
</dbReference>
<proteinExistence type="predicted"/>
<dbReference type="VEuPathDB" id="FungiDB:AB675_5972"/>